<accession>A0A6J6F912</accession>
<dbReference type="AlphaFoldDB" id="A0A6J6F912"/>
<feature type="region of interest" description="Disordered" evidence="1">
    <location>
        <begin position="253"/>
        <end position="292"/>
    </location>
</feature>
<feature type="region of interest" description="Disordered" evidence="1">
    <location>
        <begin position="154"/>
        <end position="189"/>
    </location>
</feature>
<reference evidence="2" key="1">
    <citation type="submission" date="2020-05" db="EMBL/GenBank/DDBJ databases">
        <authorList>
            <person name="Chiriac C."/>
            <person name="Salcher M."/>
            <person name="Ghai R."/>
            <person name="Kavagutti S V."/>
        </authorList>
    </citation>
    <scope>NUCLEOTIDE SEQUENCE</scope>
</reference>
<evidence type="ECO:0000256" key="1">
    <source>
        <dbReference type="SAM" id="MobiDB-lite"/>
    </source>
</evidence>
<dbReference type="EMBL" id="CAEZSR010000181">
    <property type="protein sequence ID" value="CAB4585210.1"/>
    <property type="molecule type" value="Genomic_DNA"/>
</dbReference>
<evidence type="ECO:0000313" key="2">
    <source>
        <dbReference type="EMBL" id="CAB4585210.1"/>
    </source>
</evidence>
<proteinExistence type="predicted"/>
<protein>
    <submittedName>
        <fullName evidence="2">Unannotated protein</fullName>
    </submittedName>
</protein>
<feature type="compositionally biased region" description="Basic residues" evidence="1">
    <location>
        <begin position="280"/>
        <end position="292"/>
    </location>
</feature>
<gene>
    <name evidence="2" type="ORF">UFOPK1493_03356</name>
</gene>
<name>A0A6J6F912_9ZZZZ</name>
<sequence>MARLVPRPRPVAHLVVVEAGGGEQVVGELVLVGEVVVVGVTVGLCGERRAGLHGEGVRRHVWGREVEGTTHGVLPVRDGLPRPAVDQVHVPGGQPGRDHVADGAHHVVGVVPATERGEHVGHHRLHADAHPVHPGREIGLEQLGRDVVGVALDGDLGSRHPRDRGDHRRQGVRIDQRGGAATDEHRGRGPLDAALDVASQRVEVRELQVVAVGPGGERAVVAPPCTERDVHVHAERLAHPRHATAAASALVIRPGDQVRGGRGGRARRGAHRTDPPGRRASPRSRGCRHRGR</sequence>
<organism evidence="2">
    <name type="scientific">freshwater metagenome</name>
    <dbReference type="NCBI Taxonomy" id="449393"/>
    <lineage>
        <taxon>unclassified sequences</taxon>
        <taxon>metagenomes</taxon>
        <taxon>ecological metagenomes</taxon>
    </lineage>
</organism>
<feature type="compositionally biased region" description="Basic and acidic residues" evidence="1">
    <location>
        <begin position="156"/>
        <end position="189"/>
    </location>
</feature>